<feature type="compositionally biased region" description="Basic and acidic residues" evidence="1">
    <location>
        <begin position="342"/>
        <end position="360"/>
    </location>
</feature>
<name>A0A915JT13_ROMCU</name>
<feature type="region of interest" description="Disordered" evidence="1">
    <location>
        <begin position="337"/>
        <end position="360"/>
    </location>
</feature>
<dbReference type="AlphaFoldDB" id="A0A915JT13"/>
<feature type="region of interest" description="Disordered" evidence="1">
    <location>
        <begin position="292"/>
        <end position="319"/>
    </location>
</feature>
<proteinExistence type="predicted"/>
<reference evidence="3" key="1">
    <citation type="submission" date="2022-11" db="UniProtKB">
        <authorList>
            <consortium name="WormBaseParasite"/>
        </authorList>
    </citation>
    <scope>IDENTIFICATION</scope>
</reference>
<feature type="compositionally biased region" description="Pro residues" evidence="1">
    <location>
        <begin position="294"/>
        <end position="309"/>
    </location>
</feature>
<accession>A0A915JT13</accession>
<dbReference type="WBParaSite" id="nRc.2.0.1.t29258-RA">
    <property type="protein sequence ID" value="nRc.2.0.1.t29258-RA"/>
    <property type="gene ID" value="nRc.2.0.1.g29258"/>
</dbReference>
<organism evidence="2 3">
    <name type="scientific">Romanomermis culicivorax</name>
    <name type="common">Nematode worm</name>
    <dbReference type="NCBI Taxonomy" id="13658"/>
    <lineage>
        <taxon>Eukaryota</taxon>
        <taxon>Metazoa</taxon>
        <taxon>Ecdysozoa</taxon>
        <taxon>Nematoda</taxon>
        <taxon>Enoplea</taxon>
        <taxon>Dorylaimia</taxon>
        <taxon>Mermithida</taxon>
        <taxon>Mermithoidea</taxon>
        <taxon>Mermithidae</taxon>
        <taxon>Romanomermis</taxon>
    </lineage>
</organism>
<evidence type="ECO:0000313" key="3">
    <source>
        <dbReference type="WBParaSite" id="nRc.2.0.1.t29258-RA"/>
    </source>
</evidence>
<keyword evidence="2" id="KW-1185">Reference proteome</keyword>
<sequence>MWYRVDSNPQTHLAKWMNGIPKHEPSFASDPGTYVCNWFTPGPIILDEEFHMETSVEQIFIDESDYTANPHSRFHFYSTLLNIIDFQNRFLFSVPLYAYPLRTMASVHTLTAEELLDHPTLSVDVEPVDEELLDTPIFDLNIAKLRPSTDASALPAPTATANLTAMATQITDFLKLMLDKISTLALVPMNESTLIQPIAMDAETNTATAQRLTDIPEEDTINQSRSMDIVPSEPTTTLPLTAPALDPRIYLATLATLPGPPIIATVTAARYTAPVPQVPQPAQAITQAAVQPPTALPPPVSQPPPPTPLLPRTGPMDVQTPQALSTSALALDRYGQPIRKPGRCEHSVKGKQHLQEEAEY</sequence>
<evidence type="ECO:0000313" key="2">
    <source>
        <dbReference type="Proteomes" id="UP000887565"/>
    </source>
</evidence>
<evidence type="ECO:0000256" key="1">
    <source>
        <dbReference type="SAM" id="MobiDB-lite"/>
    </source>
</evidence>
<protein>
    <submittedName>
        <fullName evidence="3">Uncharacterized protein</fullName>
    </submittedName>
</protein>
<dbReference type="Proteomes" id="UP000887565">
    <property type="component" value="Unplaced"/>
</dbReference>